<organism evidence="1">
    <name type="scientific">Rhizophora mucronata</name>
    <name type="common">Asiatic mangrove</name>
    <dbReference type="NCBI Taxonomy" id="61149"/>
    <lineage>
        <taxon>Eukaryota</taxon>
        <taxon>Viridiplantae</taxon>
        <taxon>Streptophyta</taxon>
        <taxon>Embryophyta</taxon>
        <taxon>Tracheophyta</taxon>
        <taxon>Spermatophyta</taxon>
        <taxon>Magnoliopsida</taxon>
        <taxon>eudicotyledons</taxon>
        <taxon>Gunneridae</taxon>
        <taxon>Pentapetalae</taxon>
        <taxon>rosids</taxon>
        <taxon>fabids</taxon>
        <taxon>Malpighiales</taxon>
        <taxon>Rhizophoraceae</taxon>
        <taxon>Rhizophora</taxon>
    </lineage>
</organism>
<accession>A0A2P2Q7I2</accession>
<protein>
    <submittedName>
        <fullName evidence="1">Uncharacterized protein</fullName>
    </submittedName>
</protein>
<evidence type="ECO:0000313" key="1">
    <source>
        <dbReference type="EMBL" id="MBX62910.1"/>
    </source>
</evidence>
<name>A0A2P2Q7I2_RHIMU</name>
<sequence length="19" mass="2203">MLDRCVSRGKFFIGSMKNL</sequence>
<dbReference type="EMBL" id="GGEC01082426">
    <property type="protein sequence ID" value="MBX62910.1"/>
    <property type="molecule type" value="Transcribed_RNA"/>
</dbReference>
<reference evidence="1" key="1">
    <citation type="submission" date="2018-02" db="EMBL/GenBank/DDBJ databases">
        <title>Rhizophora mucronata_Transcriptome.</title>
        <authorList>
            <person name="Meera S.P."/>
            <person name="Sreeshan A."/>
            <person name="Augustine A."/>
        </authorList>
    </citation>
    <scope>NUCLEOTIDE SEQUENCE</scope>
    <source>
        <tissue evidence="1">Leaf</tissue>
    </source>
</reference>
<proteinExistence type="predicted"/>
<dbReference type="AlphaFoldDB" id="A0A2P2Q7I2"/>